<dbReference type="Proteomes" id="UP001470230">
    <property type="component" value="Unassembled WGS sequence"/>
</dbReference>
<name>A0ABR2JKC1_9EUKA</name>
<comment type="caution">
    <text evidence="2">The sequence shown here is derived from an EMBL/GenBank/DDBJ whole genome shotgun (WGS) entry which is preliminary data.</text>
</comment>
<evidence type="ECO:0000313" key="3">
    <source>
        <dbReference type="Proteomes" id="UP001470230"/>
    </source>
</evidence>
<evidence type="ECO:0000313" key="2">
    <source>
        <dbReference type="EMBL" id="KAK8878344.1"/>
    </source>
</evidence>
<keyword evidence="3" id="KW-1185">Reference proteome</keyword>
<protein>
    <submittedName>
        <fullName evidence="2">Uncharacterized protein</fullName>
    </submittedName>
</protein>
<proteinExistence type="predicted"/>
<organism evidence="2 3">
    <name type="scientific">Tritrichomonas musculus</name>
    <dbReference type="NCBI Taxonomy" id="1915356"/>
    <lineage>
        <taxon>Eukaryota</taxon>
        <taxon>Metamonada</taxon>
        <taxon>Parabasalia</taxon>
        <taxon>Tritrichomonadida</taxon>
        <taxon>Tritrichomonadidae</taxon>
        <taxon>Tritrichomonas</taxon>
    </lineage>
</organism>
<feature type="region of interest" description="Disordered" evidence="1">
    <location>
        <begin position="40"/>
        <end position="63"/>
    </location>
</feature>
<sequence>MSRPNPCPIPPIHIPEKDSKRVKIIPLISYYNTSNNSSTFQSQPHICAPSPQRLSSSGRSPRVSTYTRSVRSQALNPFQHIDTDFIFDIIKFEKFDDLKLNNLIDKLEKRLLKLIPDAPAKVQKQKEESLKKPKEFPLIVETTLLFESGDYDFDKFEDDGREKQIKMLEEKLLLISQKILARYNPSK</sequence>
<accession>A0ABR2JKC1</accession>
<reference evidence="2 3" key="1">
    <citation type="submission" date="2024-04" db="EMBL/GenBank/DDBJ databases">
        <title>Tritrichomonas musculus Genome.</title>
        <authorList>
            <person name="Alves-Ferreira E."/>
            <person name="Grigg M."/>
            <person name="Lorenzi H."/>
            <person name="Galac M."/>
        </authorList>
    </citation>
    <scope>NUCLEOTIDE SEQUENCE [LARGE SCALE GENOMIC DNA]</scope>
    <source>
        <strain evidence="2 3">EAF2021</strain>
    </source>
</reference>
<evidence type="ECO:0000256" key="1">
    <source>
        <dbReference type="SAM" id="MobiDB-lite"/>
    </source>
</evidence>
<feature type="compositionally biased region" description="Polar residues" evidence="1">
    <location>
        <begin position="52"/>
        <end position="63"/>
    </location>
</feature>
<gene>
    <name evidence="2" type="ORF">M9Y10_005112</name>
</gene>
<dbReference type="EMBL" id="JAPFFF010000011">
    <property type="protein sequence ID" value="KAK8878344.1"/>
    <property type="molecule type" value="Genomic_DNA"/>
</dbReference>